<accession>A0ABW5QMD7</accession>
<name>A0ABW5QMD7_9HYPH</name>
<keyword evidence="1" id="KW-0472">Membrane</keyword>
<organism evidence="2 3">
    <name type="scientific">Devosia albogilva</name>
    <dbReference type="NCBI Taxonomy" id="429726"/>
    <lineage>
        <taxon>Bacteria</taxon>
        <taxon>Pseudomonadati</taxon>
        <taxon>Pseudomonadota</taxon>
        <taxon>Alphaproteobacteria</taxon>
        <taxon>Hyphomicrobiales</taxon>
        <taxon>Devosiaceae</taxon>
        <taxon>Devosia</taxon>
    </lineage>
</organism>
<keyword evidence="3" id="KW-1185">Reference proteome</keyword>
<comment type="caution">
    <text evidence="2">The sequence shown here is derived from an EMBL/GenBank/DDBJ whole genome shotgun (WGS) entry which is preliminary data.</text>
</comment>
<reference evidence="3" key="1">
    <citation type="journal article" date="2019" name="Int. J. Syst. Evol. Microbiol.">
        <title>The Global Catalogue of Microorganisms (GCM) 10K type strain sequencing project: providing services to taxonomists for standard genome sequencing and annotation.</title>
        <authorList>
            <consortium name="The Broad Institute Genomics Platform"/>
            <consortium name="The Broad Institute Genome Sequencing Center for Infectious Disease"/>
            <person name="Wu L."/>
            <person name="Ma J."/>
        </authorList>
    </citation>
    <scope>NUCLEOTIDE SEQUENCE [LARGE SCALE GENOMIC DNA]</scope>
    <source>
        <strain evidence="3">CCM 7427</strain>
    </source>
</reference>
<sequence>MDAFLLLLSVLLTALGAPLLTFSWLRPGPEGMPARWAELVLAGTTLLVAGMILAAAYDIGSMPVPV</sequence>
<protein>
    <submittedName>
        <fullName evidence="2">Uncharacterized protein</fullName>
    </submittedName>
</protein>
<dbReference type="Proteomes" id="UP001597521">
    <property type="component" value="Unassembled WGS sequence"/>
</dbReference>
<dbReference type="RefSeq" id="WP_386834191.1">
    <property type="nucleotide sequence ID" value="NZ_JBHUNP010000001.1"/>
</dbReference>
<evidence type="ECO:0000313" key="3">
    <source>
        <dbReference type="Proteomes" id="UP001597521"/>
    </source>
</evidence>
<evidence type="ECO:0000313" key="2">
    <source>
        <dbReference type="EMBL" id="MFD2648860.1"/>
    </source>
</evidence>
<gene>
    <name evidence="2" type="ORF">ACFSX5_13805</name>
</gene>
<keyword evidence="1" id="KW-0812">Transmembrane</keyword>
<evidence type="ECO:0000256" key="1">
    <source>
        <dbReference type="SAM" id="Phobius"/>
    </source>
</evidence>
<proteinExistence type="predicted"/>
<keyword evidence="1" id="KW-1133">Transmembrane helix</keyword>
<feature type="transmembrane region" description="Helical" evidence="1">
    <location>
        <begin position="40"/>
        <end position="60"/>
    </location>
</feature>
<dbReference type="EMBL" id="JBHUNP010000001">
    <property type="protein sequence ID" value="MFD2648860.1"/>
    <property type="molecule type" value="Genomic_DNA"/>
</dbReference>